<sequence>MKSADAFSAPSPFPHSREGKNAKEILFAEPFPFPFRLIANGWENEEKRVGK</sequence>
<comment type="caution">
    <text evidence="1">The sequence shown here is derived from an EMBL/GenBank/DDBJ whole genome shotgun (WGS) entry which is preliminary data.</text>
</comment>
<evidence type="ECO:0000313" key="1">
    <source>
        <dbReference type="EMBL" id="KYD10329.1"/>
    </source>
</evidence>
<accession>A0A150LE95</accession>
<dbReference type="AlphaFoldDB" id="A0A150LE95"/>
<proteinExistence type="predicted"/>
<dbReference type="Proteomes" id="UP000075683">
    <property type="component" value="Unassembled WGS sequence"/>
</dbReference>
<gene>
    <name evidence="1" type="ORF">B4135_3504</name>
</gene>
<evidence type="ECO:0000313" key="2">
    <source>
        <dbReference type="Proteomes" id="UP000075683"/>
    </source>
</evidence>
<dbReference type="STRING" id="301148.B4135_3504"/>
<name>A0A150LE95_9BACI</name>
<reference evidence="1 2" key="1">
    <citation type="submission" date="2016-01" db="EMBL/GenBank/DDBJ databases">
        <title>Draft Genome Sequences of Seven Thermophilic Sporeformers Isolated from Foods.</title>
        <authorList>
            <person name="Berendsen E.M."/>
            <person name="Wells-Bennik M.H."/>
            <person name="Krawcyk A.O."/>
            <person name="De Jong A."/>
            <person name="Holsappel S."/>
            <person name="Eijlander R.T."/>
            <person name="Kuipers O.P."/>
        </authorList>
    </citation>
    <scope>NUCLEOTIDE SEQUENCE [LARGE SCALE GENOMIC DNA]</scope>
    <source>
        <strain evidence="1 2">B4135</strain>
    </source>
</reference>
<dbReference type="EMBL" id="LQYT01000119">
    <property type="protein sequence ID" value="KYD10329.1"/>
    <property type="molecule type" value="Genomic_DNA"/>
</dbReference>
<organism evidence="1 2">
    <name type="scientific">Caldibacillus debilis</name>
    <dbReference type="NCBI Taxonomy" id="301148"/>
    <lineage>
        <taxon>Bacteria</taxon>
        <taxon>Bacillati</taxon>
        <taxon>Bacillota</taxon>
        <taxon>Bacilli</taxon>
        <taxon>Bacillales</taxon>
        <taxon>Bacillaceae</taxon>
        <taxon>Caldibacillus</taxon>
    </lineage>
</organism>
<protein>
    <submittedName>
        <fullName evidence="1">Uncharacterized protein</fullName>
    </submittedName>
</protein>